<accession>A0ABQ9ET45</accession>
<comment type="subcellular location">
    <subcellularLocation>
        <location evidence="1">Nucleus</location>
    </subcellularLocation>
</comment>
<protein>
    <recommendedName>
        <fullName evidence="7">TAF6 C-terminal HEAT repeat domain-containing protein</fullName>
    </recommendedName>
</protein>
<evidence type="ECO:0000259" key="7">
    <source>
        <dbReference type="Pfam" id="PF07571"/>
    </source>
</evidence>
<comment type="similarity">
    <text evidence="2">Belongs to the TAF6 family.</text>
</comment>
<dbReference type="InterPro" id="IPR011442">
    <property type="entry name" value="TAF6_C"/>
</dbReference>
<gene>
    <name evidence="8" type="ORF">KUTeg_013235</name>
</gene>
<evidence type="ECO:0000256" key="6">
    <source>
        <dbReference type="SAM" id="MobiDB-lite"/>
    </source>
</evidence>
<comment type="caution">
    <text evidence="8">The sequence shown here is derived from an EMBL/GenBank/DDBJ whole genome shotgun (WGS) entry which is preliminary data.</text>
</comment>
<name>A0ABQ9ET45_TEGGR</name>
<evidence type="ECO:0000256" key="5">
    <source>
        <dbReference type="ARBA" id="ARBA00023242"/>
    </source>
</evidence>
<keyword evidence="9" id="KW-1185">Reference proteome</keyword>
<feature type="region of interest" description="Disordered" evidence="6">
    <location>
        <begin position="550"/>
        <end position="571"/>
    </location>
</feature>
<keyword evidence="3" id="KW-0805">Transcription regulation</keyword>
<evidence type="ECO:0000313" key="9">
    <source>
        <dbReference type="Proteomes" id="UP001217089"/>
    </source>
</evidence>
<dbReference type="Gene3D" id="1.25.40.770">
    <property type="entry name" value="TAF6, C-terminal HEAT repeat domain"/>
    <property type="match status" value="1"/>
</dbReference>
<evidence type="ECO:0000256" key="2">
    <source>
        <dbReference type="ARBA" id="ARBA00007688"/>
    </source>
</evidence>
<feature type="domain" description="TAF6 C-terminal HEAT repeat" evidence="7">
    <location>
        <begin position="91"/>
        <end position="275"/>
    </location>
</feature>
<dbReference type="EMBL" id="JARBDR010000657">
    <property type="protein sequence ID" value="KAJ8308361.1"/>
    <property type="molecule type" value="Genomic_DNA"/>
</dbReference>
<dbReference type="SUPFAM" id="SSF48371">
    <property type="entry name" value="ARM repeat"/>
    <property type="match status" value="1"/>
</dbReference>
<dbReference type="CDD" id="cd08050">
    <property type="entry name" value="TAF6C"/>
    <property type="match status" value="1"/>
</dbReference>
<evidence type="ECO:0000256" key="4">
    <source>
        <dbReference type="ARBA" id="ARBA00023163"/>
    </source>
</evidence>
<evidence type="ECO:0000256" key="3">
    <source>
        <dbReference type="ARBA" id="ARBA00023015"/>
    </source>
</evidence>
<dbReference type="InterPro" id="IPR046344">
    <property type="entry name" value="TAF6_C_sf"/>
</dbReference>
<organism evidence="8 9">
    <name type="scientific">Tegillarca granosa</name>
    <name type="common">Malaysian cockle</name>
    <name type="synonym">Anadara granosa</name>
    <dbReference type="NCBI Taxonomy" id="220873"/>
    <lineage>
        <taxon>Eukaryota</taxon>
        <taxon>Metazoa</taxon>
        <taxon>Spiralia</taxon>
        <taxon>Lophotrochozoa</taxon>
        <taxon>Mollusca</taxon>
        <taxon>Bivalvia</taxon>
        <taxon>Autobranchia</taxon>
        <taxon>Pteriomorphia</taxon>
        <taxon>Arcoida</taxon>
        <taxon>Arcoidea</taxon>
        <taxon>Arcidae</taxon>
        <taxon>Tegillarca</taxon>
    </lineage>
</organism>
<evidence type="ECO:0000256" key="1">
    <source>
        <dbReference type="ARBA" id="ARBA00004123"/>
    </source>
</evidence>
<dbReference type="Proteomes" id="UP001217089">
    <property type="component" value="Unassembled WGS sequence"/>
</dbReference>
<dbReference type="Pfam" id="PF07571">
    <property type="entry name" value="TAF6_C"/>
    <property type="match status" value="1"/>
</dbReference>
<keyword evidence="5" id="KW-0539">Nucleus</keyword>
<dbReference type="PANTHER" id="PTHR10221">
    <property type="entry name" value="TRANSCRIPTION INITIATION FACTOR TFIID SUBUNIT 6"/>
    <property type="match status" value="1"/>
</dbReference>
<dbReference type="InterPro" id="IPR037796">
    <property type="entry name" value="TAF6"/>
</dbReference>
<proteinExistence type="inferred from homology"/>
<evidence type="ECO:0000313" key="8">
    <source>
        <dbReference type="EMBL" id="KAJ8308361.1"/>
    </source>
</evidence>
<dbReference type="PANTHER" id="PTHR10221:SF22">
    <property type="entry name" value="TAF6-LIKE RNA POLYMERASE II P300_CBP-ASSOCIATED FACTOR-ASSOCIATED FACTOR 65 KDA SUBUNIT 6L"/>
    <property type="match status" value="1"/>
</dbReference>
<feature type="region of interest" description="Disordered" evidence="6">
    <location>
        <begin position="458"/>
        <end position="496"/>
    </location>
</feature>
<reference evidence="8 9" key="1">
    <citation type="submission" date="2022-12" db="EMBL/GenBank/DDBJ databases">
        <title>Chromosome-level genome of Tegillarca granosa.</title>
        <authorList>
            <person name="Kim J."/>
        </authorList>
    </citation>
    <scope>NUCLEOTIDE SEQUENCE [LARGE SCALE GENOMIC DNA]</scope>
    <source>
        <strain evidence="8">Teg-2019</strain>
        <tissue evidence="8">Adductor muscle</tissue>
    </source>
</reference>
<keyword evidence="4" id="KW-0804">Transcription</keyword>
<sequence>MYPVLGYTIYINNKCIGIHGYRSSDPLPFRQVRDGDIYFVEDTDVNLCNIAFNGYVPKNSGDTTIKAHWLAVEGVSKVTSNSQPSQAKTNVKHEITDDLQQYYENITNAILGLDNKAMNIALADLRSNPQIVPLLPYFVNFVSNGVKTVSHDISQLTKLLHTVKSLIDNTSLYLEPQPYLNLLVQGVTYCLLEPLAASINPTNDHWSLRDYAARLLAKIVDCWSSPINHLLYNTIKTLKEVFYDHNKPFCCHYGAVVGLTALGVKPLEDILIPHLPSYWPHITSVIEDGSYANMIPKADAHKVYGAILLAVELLLKCQIKRFEEEYMTDNDKVIPQEDKKDNKKSKTLDVPIKAESTSDQSTNIQNILHTTVGQFYNEMYEYFGDSLSMRLPDLNEKVSLKSKVFKPAKKEIYVKLSDSEALKSGDDLLEEFMEQVRIQEKIDKERREQEKIEKERLEKERKKREEEDKKRKEEEKKLEKIRQAKLEKERQRQQEEEQRLAKIRKEELERELKRKYEEEQERERQMVESQKKIEDEKQRKLLLQEERKRKALEKQKRAEEERKRKMLEKQRKLEEELEVEREKERQRERLMLERQREKERLLREEQELERLRKIEEEKEWQKLDEKEREIKILEKQRLIQEEKQRQETLERQLAVERQKQLELRRKSQEFSESPKHRKFELQDSSSHFRHHDLKIALKSRTVSLMWQVKQHTWIWLLNELVTKVALNLKLLVDLKLHYKKYLKKCLRISKLLLLVVSVVLAVLSGTGKKKKQNLKFTKPYDAFEFESDPEDYKPIQTFGKMQYYSSEGESSDGTGQEKATNT</sequence>
<dbReference type="InterPro" id="IPR016024">
    <property type="entry name" value="ARM-type_fold"/>
</dbReference>